<proteinExistence type="predicted"/>
<organism evidence="3 4">
    <name type="scientific">Hymenobacter cavernae</name>
    <dbReference type="NCBI Taxonomy" id="2044852"/>
    <lineage>
        <taxon>Bacteria</taxon>
        <taxon>Pseudomonadati</taxon>
        <taxon>Bacteroidota</taxon>
        <taxon>Cytophagia</taxon>
        <taxon>Cytophagales</taxon>
        <taxon>Hymenobacteraceae</taxon>
        <taxon>Hymenobacter</taxon>
    </lineage>
</organism>
<keyword evidence="4" id="KW-1185">Reference proteome</keyword>
<evidence type="ECO:0000313" key="4">
    <source>
        <dbReference type="Proteomes" id="UP000632273"/>
    </source>
</evidence>
<evidence type="ECO:0000256" key="2">
    <source>
        <dbReference type="SAM" id="SignalP"/>
    </source>
</evidence>
<feature type="chain" id="PRO_5046572125" evidence="2">
    <location>
        <begin position="25"/>
        <end position="123"/>
    </location>
</feature>
<gene>
    <name evidence="3" type="ORF">GCM10011383_24780</name>
</gene>
<feature type="region of interest" description="Disordered" evidence="1">
    <location>
        <begin position="102"/>
        <end position="123"/>
    </location>
</feature>
<evidence type="ECO:0000313" key="3">
    <source>
        <dbReference type="EMBL" id="GGF12628.1"/>
    </source>
</evidence>
<accession>A0ABQ1U9S4</accession>
<protein>
    <submittedName>
        <fullName evidence="3">Uncharacterized protein</fullName>
    </submittedName>
</protein>
<dbReference type="Proteomes" id="UP000632273">
    <property type="component" value="Unassembled WGS sequence"/>
</dbReference>
<reference evidence="4" key="1">
    <citation type="journal article" date="2019" name="Int. J. Syst. Evol. Microbiol.">
        <title>The Global Catalogue of Microorganisms (GCM) 10K type strain sequencing project: providing services to taxonomists for standard genome sequencing and annotation.</title>
        <authorList>
            <consortium name="The Broad Institute Genomics Platform"/>
            <consortium name="The Broad Institute Genome Sequencing Center for Infectious Disease"/>
            <person name="Wu L."/>
            <person name="Ma J."/>
        </authorList>
    </citation>
    <scope>NUCLEOTIDE SEQUENCE [LARGE SCALE GENOMIC DNA]</scope>
    <source>
        <strain evidence="4">CGMCC 1.15197</strain>
    </source>
</reference>
<evidence type="ECO:0000256" key="1">
    <source>
        <dbReference type="SAM" id="MobiDB-lite"/>
    </source>
</evidence>
<keyword evidence="2" id="KW-0732">Signal</keyword>
<dbReference type="RefSeq" id="WP_188814321.1">
    <property type="nucleotide sequence ID" value="NZ_BMHT01000004.1"/>
</dbReference>
<name>A0ABQ1U9S4_9BACT</name>
<dbReference type="EMBL" id="BMHT01000004">
    <property type="protein sequence ID" value="GGF12628.1"/>
    <property type="molecule type" value="Genomic_DNA"/>
</dbReference>
<feature type="signal peptide" evidence="2">
    <location>
        <begin position="1"/>
        <end position="24"/>
    </location>
</feature>
<feature type="compositionally biased region" description="Polar residues" evidence="1">
    <location>
        <begin position="102"/>
        <end position="112"/>
    </location>
</feature>
<comment type="caution">
    <text evidence="3">The sequence shown here is derived from an EMBL/GenBank/DDBJ whole genome shotgun (WGS) entry which is preliminary data.</text>
</comment>
<feature type="compositionally biased region" description="Basic and acidic residues" evidence="1">
    <location>
        <begin position="114"/>
        <end position="123"/>
    </location>
</feature>
<sequence>MKKLALFFAMMGGALLGNAVSASAQSFCTLGGAAQCSNLGATRGNEVGVSLCGNLDGRERSIRESWFLAEQAQSQGRWDDYAYWSAYSDGVAGALCPLYGRQSSPTSATPADNTKAKETASAK</sequence>